<accession>A0AC34GW37</accession>
<dbReference type="WBParaSite" id="ES5_v2.g9177.t1">
    <property type="protein sequence ID" value="ES5_v2.g9177.t1"/>
    <property type="gene ID" value="ES5_v2.g9177"/>
</dbReference>
<sequence length="1088" mass="121738">MNTSVLIFFVTATVIVTVSLGQNVTPSTSPSSSPSSAPANKRIVKVGVMTPRGISDFDTTLSFKKTAGGITVGMNKLFSEGILPNINFTFTYFYDQCQENLAAGGTVQLIKDGDVDVIIGPSCTASAKIAGTIGSFYNFPVFIWSTVLSAEFSDIEKYPTVASTALNTYSIVKALGDLFDFFQWNEFAFFYSVSLSTAIPRCASLQADMDNYVSSKENMTMVYKRSTTNDSYDTLRAALRRMKTNARIIVTCLETPTARREFIKAATDEKMLNDEFVYVYVQTIQSGFIDTAYGAQPFWVDTSTNPDGRDAELKEAAKKVIILDMEQLPSTFPQFSNDVIKAMYQWPVNCVDPYCPPAGANATKQATFLADTFYMYGVALNRTLTQYPNNPTIIRNGSVMISNSRVSFKGFSGRVVTDENGLRLPILNVFALDNSGNQQVYLVLEQKDNTTNNTVIYPQYSSAQNGIWQTRNGVTPLSHPKCDFDGTGCPPSFVQTYLGYVIGGVIVIVIFITVFVVLICYTVKSRTEQKRQLDLLWQIPYIRLRKPDEKTDVTKSTRSVASTISSTSTRVTIMSKKDTDSFEYFFFDTDPIVAKKHVSRPKFTEADFVVFRAMQKSNHDNLCKFMGICFDGPNYLSLWKYCSRGCLRDVIERNAVQMDGFFMHSLIKDIASGISFLHNSPHFHYHGEISSRTCLIDERWQVKITLYGLFPFKKAERKDEEGLIWCAPEVLRSEGMLVGSPQADIYSFAIVASEIIAQKPAWNYEDEELDFQDIIYKVKKLSNPPFRPPLEIDPNVEINVSMLHLIRDCWAEKPQDRPTIGVITTLLKSMHKGKAKNLMDHVFNILEQYATNLEAEVEMRTRELAEEKKKSDILLYRMLPRTVADRLKLGQSVEPESFEAITIFFSDVVGFTTLAARSSPIQVVNLLNDLYSTFDTIIDQFSCFKVETIGDAYLVCSGLPLRNGNNHAKDIADMSIGFLKAIKLFRVPHLPKEKVNIRIGIHTGSCVAGVVGLTMPRYCLFGDTVNTASRMESNGKPGKIHVSPSTNHYLTKIIGGYDTVSRGEVLIKGKGVMETFFLCTGDDDEIDI</sequence>
<dbReference type="Proteomes" id="UP000887579">
    <property type="component" value="Unplaced"/>
</dbReference>
<name>A0AC34GW37_9BILA</name>
<organism evidence="1 2">
    <name type="scientific">Panagrolaimus sp. ES5</name>
    <dbReference type="NCBI Taxonomy" id="591445"/>
    <lineage>
        <taxon>Eukaryota</taxon>
        <taxon>Metazoa</taxon>
        <taxon>Ecdysozoa</taxon>
        <taxon>Nematoda</taxon>
        <taxon>Chromadorea</taxon>
        <taxon>Rhabditida</taxon>
        <taxon>Tylenchina</taxon>
        <taxon>Panagrolaimomorpha</taxon>
        <taxon>Panagrolaimoidea</taxon>
        <taxon>Panagrolaimidae</taxon>
        <taxon>Panagrolaimus</taxon>
    </lineage>
</organism>
<evidence type="ECO:0000313" key="1">
    <source>
        <dbReference type="Proteomes" id="UP000887579"/>
    </source>
</evidence>
<reference evidence="2" key="1">
    <citation type="submission" date="2022-11" db="UniProtKB">
        <authorList>
            <consortium name="WormBaseParasite"/>
        </authorList>
    </citation>
    <scope>IDENTIFICATION</scope>
</reference>
<protein>
    <submittedName>
        <fullName evidence="2">Guanylate cyclase</fullName>
    </submittedName>
</protein>
<evidence type="ECO:0000313" key="2">
    <source>
        <dbReference type="WBParaSite" id="ES5_v2.g9177.t1"/>
    </source>
</evidence>
<proteinExistence type="predicted"/>